<gene>
    <name evidence="1" type="ORF">GR197_23360</name>
</gene>
<dbReference type="RefSeq" id="WP_164013862.1">
    <property type="nucleotide sequence ID" value="NZ_WUFT01000016.1"/>
</dbReference>
<comment type="caution">
    <text evidence="1">The sequence shown here is derived from an EMBL/GenBank/DDBJ whole genome shotgun (WGS) entry which is preliminary data.</text>
</comment>
<organism evidence="1 2">
    <name type="scientific">Rhizobium phaseoli</name>
    <dbReference type="NCBI Taxonomy" id="396"/>
    <lineage>
        <taxon>Bacteria</taxon>
        <taxon>Pseudomonadati</taxon>
        <taxon>Pseudomonadota</taxon>
        <taxon>Alphaproteobacteria</taxon>
        <taxon>Hyphomicrobiales</taxon>
        <taxon>Rhizobiaceae</taxon>
        <taxon>Rhizobium/Agrobacterium group</taxon>
        <taxon>Rhizobium</taxon>
    </lineage>
</organism>
<accession>A0A7K3UIA8</accession>
<name>A0A7K3UIA8_9HYPH</name>
<dbReference type="Proteomes" id="UP000471753">
    <property type="component" value="Unassembled WGS sequence"/>
</dbReference>
<proteinExistence type="predicted"/>
<sequence length="110" mass="12363">MASIANLNWVKERGYSLARRPYRANDFQGHGTAAAQNEFLLERSCVMTNEQYSSEELAKRYQIGVQQAARYIVRFGADRKELDALLGSSSRTPIHRSAEIERTAIDVAIG</sequence>
<dbReference type="EMBL" id="WUFT01000016">
    <property type="protein sequence ID" value="NEJ73442.1"/>
    <property type="molecule type" value="Genomic_DNA"/>
</dbReference>
<evidence type="ECO:0000313" key="1">
    <source>
        <dbReference type="EMBL" id="NEJ73442.1"/>
    </source>
</evidence>
<protein>
    <submittedName>
        <fullName evidence="1">Uncharacterized protein</fullName>
    </submittedName>
</protein>
<dbReference type="AlphaFoldDB" id="A0A7K3UIA8"/>
<evidence type="ECO:0000313" key="2">
    <source>
        <dbReference type="Proteomes" id="UP000471753"/>
    </source>
</evidence>
<reference evidence="1 2" key="1">
    <citation type="submission" date="2019-12" db="EMBL/GenBank/DDBJ databases">
        <title>Rhizobium genotypes associated with high levels of biological nitrogen fixation by grain legumes in a temperate-maritime cropping system.</title>
        <authorList>
            <person name="Maluk M."/>
            <person name="Francesc Ferrando Molina F."/>
            <person name="Lopez Del Egido L."/>
            <person name="Lafos M."/>
            <person name="Langarica-Fuentes A."/>
            <person name="Gebre Yohannes G."/>
            <person name="Young M.W."/>
            <person name="Martin P."/>
            <person name="Gantlett R."/>
            <person name="Kenicer G."/>
            <person name="Hawes C."/>
            <person name="Begg G.S."/>
            <person name="Quilliam R.S."/>
            <person name="Squire G.R."/>
            <person name="Poole P.S."/>
            <person name="Young P.W."/>
            <person name="Iannetta P.M."/>
            <person name="James E.K."/>
        </authorList>
    </citation>
    <scope>NUCLEOTIDE SEQUENCE [LARGE SCALE GENOMIC DNA]</scope>
    <source>
        <strain evidence="1 2">JHI366</strain>
    </source>
</reference>